<keyword evidence="2" id="KW-1185">Reference proteome</keyword>
<dbReference type="InterPro" id="IPR036412">
    <property type="entry name" value="HAD-like_sf"/>
</dbReference>
<dbReference type="InterPro" id="IPR023214">
    <property type="entry name" value="HAD_sf"/>
</dbReference>
<name>A0A8H3HUY7_9LECA</name>
<evidence type="ECO:0008006" key="3">
    <source>
        <dbReference type="Google" id="ProtNLM"/>
    </source>
</evidence>
<proteinExistence type="predicted"/>
<comment type="caution">
    <text evidence="1">The sequence shown here is derived from an EMBL/GenBank/DDBJ whole genome shotgun (WGS) entry which is preliminary data.</text>
</comment>
<dbReference type="EMBL" id="CAJPDQ010000001">
    <property type="protein sequence ID" value="CAF9903457.1"/>
    <property type="molecule type" value="Genomic_DNA"/>
</dbReference>
<dbReference type="InterPro" id="IPR050849">
    <property type="entry name" value="HAD-like_hydrolase_phosphatase"/>
</dbReference>
<organism evidence="1 2">
    <name type="scientific">Gomphillus americanus</name>
    <dbReference type="NCBI Taxonomy" id="1940652"/>
    <lineage>
        <taxon>Eukaryota</taxon>
        <taxon>Fungi</taxon>
        <taxon>Dikarya</taxon>
        <taxon>Ascomycota</taxon>
        <taxon>Pezizomycotina</taxon>
        <taxon>Lecanoromycetes</taxon>
        <taxon>OSLEUM clade</taxon>
        <taxon>Ostropomycetidae</taxon>
        <taxon>Ostropales</taxon>
        <taxon>Graphidaceae</taxon>
        <taxon>Gomphilloideae</taxon>
        <taxon>Gomphillus</taxon>
    </lineage>
</organism>
<dbReference type="AlphaFoldDB" id="A0A8H3HUY7"/>
<dbReference type="Proteomes" id="UP000664169">
    <property type="component" value="Unassembled WGS sequence"/>
</dbReference>
<sequence>MARNTKKFHLILDFDGTIIKNNTIPLLDYLRQDQNDISYGSFLDPYLRDYTEHVKNYQPSQEKRVTLQQEYDYLDSLGSVEKRSIERIESSGWLKGLKWTPEENSAFDTAVSHIGHNETLVWRTGFADLVKTIWQSHGMVDILSVNWSGNFIRALLRHEFGGAIDIDRIGLYSNEIDPSGTGRFSRVKWKSQDHFVNHWLRDSDQEDEDSRGIWTAQDKALVMRAVTATSKANNMITIYVGDSKTDLRSIMEADIGVCIEDNIDPTAEQVSLKEVFDRLAIDRIPIGNSLYVGEKRSKDQDQLVYHAQDFNKVRKALLGCTE</sequence>
<accession>A0A8H3HUY7</accession>
<dbReference type="OrthoDB" id="10255128at2759"/>
<evidence type="ECO:0000313" key="2">
    <source>
        <dbReference type="Proteomes" id="UP000664169"/>
    </source>
</evidence>
<dbReference type="Gene3D" id="3.40.50.1000">
    <property type="entry name" value="HAD superfamily/HAD-like"/>
    <property type="match status" value="1"/>
</dbReference>
<reference evidence="1" key="1">
    <citation type="submission" date="2021-03" db="EMBL/GenBank/DDBJ databases">
        <authorList>
            <person name="Tagirdzhanova G."/>
        </authorList>
    </citation>
    <scope>NUCLEOTIDE SEQUENCE</scope>
</reference>
<dbReference type="PANTHER" id="PTHR28181">
    <property type="entry name" value="UPF0655 PROTEIN YCR015C"/>
    <property type="match status" value="1"/>
</dbReference>
<dbReference type="SUPFAM" id="SSF56784">
    <property type="entry name" value="HAD-like"/>
    <property type="match status" value="1"/>
</dbReference>
<evidence type="ECO:0000313" key="1">
    <source>
        <dbReference type="EMBL" id="CAF9903457.1"/>
    </source>
</evidence>
<dbReference type="PANTHER" id="PTHR28181:SF1">
    <property type="entry name" value="COLD TOLERANCE PROTEIN 1"/>
    <property type="match status" value="1"/>
</dbReference>
<gene>
    <name evidence="1" type="ORF">GOMPHAMPRED_000273</name>
</gene>
<protein>
    <recommendedName>
        <fullName evidence="3">Haloacid dehalogenase-like hydrolase</fullName>
    </recommendedName>
</protein>